<accession>A0A9P8MI44</accession>
<evidence type="ECO:0000313" key="2">
    <source>
        <dbReference type="EMBL" id="KAH0600267.1"/>
    </source>
</evidence>
<organism evidence="2 3">
    <name type="scientific">Metarhizium humberi</name>
    <dbReference type="NCBI Taxonomy" id="2596975"/>
    <lineage>
        <taxon>Eukaryota</taxon>
        <taxon>Fungi</taxon>
        <taxon>Dikarya</taxon>
        <taxon>Ascomycota</taxon>
        <taxon>Pezizomycotina</taxon>
        <taxon>Sordariomycetes</taxon>
        <taxon>Hypocreomycetidae</taxon>
        <taxon>Hypocreales</taxon>
        <taxon>Clavicipitaceae</taxon>
        <taxon>Metarhizium</taxon>
    </lineage>
</organism>
<proteinExistence type="predicted"/>
<dbReference type="AlphaFoldDB" id="A0A9P8MI44"/>
<keyword evidence="1" id="KW-0175">Coiled coil</keyword>
<protein>
    <recommendedName>
        <fullName evidence="4">Zn(2)-C6 fungal-type domain-containing protein</fullName>
    </recommendedName>
</protein>
<reference evidence="2 3" key="1">
    <citation type="submission" date="2020-07" db="EMBL/GenBank/DDBJ databases">
        <title>Metarhizium humberi genome.</title>
        <authorList>
            <person name="Lysoe E."/>
        </authorList>
    </citation>
    <scope>NUCLEOTIDE SEQUENCE [LARGE SCALE GENOMIC DNA]</scope>
    <source>
        <strain evidence="2 3">ESALQ1638</strain>
    </source>
</reference>
<comment type="caution">
    <text evidence="2">The sequence shown here is derived from an EMBL/GenBank/DDBJ whole genome shotgun (WGS) entry which is preliminary data.</text>
</comment>
<sequence>MPAAACAPTPVACGTTPPCLSIGWQASATSPTTSTNQRRAPLLSVVALGPWVGIVTQIVGAISALTRRPPKSPLDSSIAGALASPEALDATPIGEFHPLLESLFRPGADSHEVQIPKTAAGDGQVQQRGRTDAKYERECIIAAYLFRKPHCLRKVPSEKSKACNRCVRNGTSCQYDADVGESRAAALKKKYSALEKEAGQLRKGVHQLQRLYGYICASSEDEAYKVFQHIRAGDNHNPIDALRLFDRNDVLALECTESPASTDMSDDTRVESASNALFEVRALPWSVVASDEVVSELISQYFMFDYLYVFPPIPRVTFLDEMKLGDVAAATSCSPLLVNAICAQQCFLSPKQYLDTTVREVLAERFLHEANRLLQSEGGRLSLPGAQAICLIYAAVAARDQVRSGVISHADEA</sequence>
<name>A0A9P8MI44_9HYPO</name>
<keyword evidence="3" id="KW-1185">Reference proteome</keyword>
<dbReference type="PANTHER" id="PTHR47256:SF1">
    <property type="entry name" value="ZN(II)2CYS6 TRANSCRIPTION FACTOR (EUROFUNG)"/>
    <property type="match status" value="1"/>
</dbReference>
<dbReference type="EMBL" id="JACEFI010000002">
    <property type="protein sequence ID" value="KAH0600267.1"/>
    <property type="molecule type" value="Genomic_DNA"/>
</dbReference>
<dbReference type="PANTHER" id="PTHR47256">
    <property type="entry name" value="ZN(II)2CYS6 TRANSCRIPTION FACTOR (EUROFUNG)-RELATED"/>
    <property type="match status" value="1"/>
</dbReference>
<evidence type="ECO:0008006" key="4">
    <source>
        <dbReference type="Google" id="ProtNLM"/>
    </source>
</evidence>
<evidence type="ECO:0000313" key="3">
    <source>
        <dbReference type="Proteomes" id="UP000764110"/>
    </source>
</evidence>
<gene>
    <name evidence="2" type="ORF">MHUMG1_01263</name>
</gene>
<dbReference type="Proteomes" id="UP000764110">
    <property type="component" value="Unassembled WGS sequence"/>
</dbReference>
<evidence type="ECO:0000256" key="1">
    <source>
        <dbReference type="SAM" id="Coils"/>
    </source>
</evidence>
<dbReference type="InterPro" id="IPR053187">
    <property type="entry name" value="Notoamide_regulator"/>
</dbReference>
<feature type="coiled-coil region" evidence="1">
    <location>
        <begin position="177"/>
        <end position="211"/>
    </location>
</feature>
<dbReference type="CDD" id="cd12148">
    <property type="entry name" value="fungal_TF_MHR"/>
    <property type="match status" value="1"/>
</dbReference>